<dbReference type="GO" id="GO:0070072">
    <property type="term" value="P:vacuolar proton-transporting V-type ATPase complex assembly"/>
    <property type="evidence" value="ECO:0007669"/>
    <property type="project" value="InterPro"/>
</dbReference>
<proteinExistence type="predicted"/>
<accession>A0AAV9V0T7</accession>
<dbReference type="Proteomes" id="UP001375240">
    <property type="component" value="Unassembled WGS sequence"/>
</dbReference>
<dbReference type="InterPro" id="IPR040357">
    <property type="entry name" value="Vma22/CCDC115"/>
</dbReference>
<name>A0AAV9V0T7_9PEZI</name>
<evidence type="ECO:0000256" key="2">
    <source>
        <dbReference type="SAM" id="MobiDB-lite"/>
    </source>
</evidence>
<feature type="region of interest" description="Disordered" evidence="2">
    <location>
        <begin position="88"/>
        <end position="165"/>
    </location>
</feature>
<feature type="compositionally biased region" description="Low complexity" evidence="2">
    <location>
        <begin position="121"/>
        <end position="140"/>
    </location>
</feature>
<feature type="compositionally biased region" description="Basic and acidic residues" evidence="2">
    <location>
        <begin position="156"/>
        <end position="165"/>
    </location>
</feature>
<gene>
    <name evidence="3" type="ORF">TWF696_005399</name>
</gene>
<sequence length="241" mass="26636">MATLTQLHELEDHLDALIISYLSLFDSYQALQSDVSKHLSTGFISLAQANFSAPNRIRYGRDHYDQRMTGLRGVEITTANSKPTFTIIDLPSADTTNGETAAEDAKPPTGQSGLRNRKAKATTAAPTSTSTSTDASVNASDKPAEKDAQALEDEKEQEKEEDVVPHVNRKDPIRWFGILTPSSLKDAQREFVATLPHFAAVCSLLREIERQEEEVRRVRAEVRKMRDELGVVAELPGDDAE</sequence>
<reference evidence="3 4" key="1">
    <citation type="submission" date="2019-10" db="EMBL/GenBank/DDBJ databases">
        <authorList>
            <person name="Palmer J.M."/>
        </authorList>
    </citation>
    <scope>NUCLEOTIDE SEQUENCE [LARGE SCALE GENOMIC DNA]</scope>
    <source>
        <strain evidence="3 4">TWF696</strain>
    </source>
</reference>
<dbReference type="GO" id="GO:0051082">
    <property type="term" value="F:unfolded protein binding"/>
    <property type="evidence" value="ECO:0007669"/>
    <property type="project" value="TreeGrafter"/>
</dbReference>
<dbReference type="GO" id="GO:1990871">
    <property type="term" value="C:Vma12-Vma22 assembly complex"/>
    <property type="evidence" value="ECO:0007669"/>
    <property type="project" value="TreeGrafter"/>
</dbReference>
<dbReference type="PANTHER" id="PTHR31996">
    <property type="entry name" value="COILED-COIL DOMAIN-CONTAINING PROTEIN 115"/>
    <property type="match status" value="1"/>
</dbReference>
<dbReference type="Pfam" id="PF21730">
    <property type="entry name" value="Vma22_CCDC115"/>
    <property type="match status" value="2"/>
</dbReference>
<organism evidence="3 4">
    <name type="scientific">Orbilia brochopaga</name>
    <dbReference type="NCBI Taxonomy" id="3140254"/>
    <lineage>
        <taxon>Eukaryota</taxon>
        <taxon>Fungi</taxon>
        <taxon>Dikarya</taxon>
        <taxon>Ascomycota</taxon>
        <taxon>Pezizomycotina</taxon>
        <taxon>Orbiliomycetes</taxon>
        <taxon>Orbiliales</taxon>
        <taxon>Orbiliaceae</taxon>
        <taxon>Orbilia</taxon>
    </lineage>
</organism>
<keyword evidence="4" id="KW-1185">Reference proteome</keyword>
<evidence type="ECO:0000256" key="1">
    <source>
        <dbReference type="ARBA" id="ARBA00093634"/>
    </source>
</evidence>
<dbReference type="AlphaFoldDB" id="A0AAV9V0T7"/>
<protein>
    <recommendedName>
        <fullName evidence="1">Vacuolar ATPase assembly protein VMA22</fullName>
    </recommendedName>
</protein>
<dbReference type="PANTHER" id="PTHR31996:SF2">
    <property type="entry name" value="COILED-COIL DOMAIN-CONTAINING PROTEIN 115"/>
    <property type="match status" value="1"/>
</dbReference>
<evidence type="ECO:0000313" key="4">
    <source>
        <dbReference type="Proteomes" id="UP001375240"/>
    </source>
</evidence>
<comment type="caution">
    <text evidence="3">The sequence shown here is derived from an EMBL/GenBank/DDBJ whole genome shotgun (WGS) entry which is preliminary data.</text>
</comment>
<evidence type="ECO:0000313" key="3">
    <source>
        <dbReference type="EMBL" id="KAK6353436.1"/>
    </source>
</evidence>
<dbReference type="EMBL" id="JAVHNQ010000003">
    <property type="protein sequence ID" value="KAK6353436.1"/>
    <property type="molecule type" value="Genomic_DNA"/>
</dbReference>